<protein>
    <submittedName>
        <fullName evidence="2">Uncharacterized protein</fullName>
    </submittedName>
</protein>
<reference evidence="2 3" key="1">
    <citation type="submission" date="2018-02" db="EMBL/GenBank/DDBJ databases">
        <title>8 Nocardia nova and 1 Nocardia cyriacigeorgica strain used for evolution to TMP-SMX.</title>
        <authorList>
            <person name="Mehta H."/>
            <person name="Weng J."/>
            <person name="Shamoo Y."/>
        </authorList>
    </citation>
    <scope>NUCLEOTIDE SEQUENCE [LARGE SCALE GENOMIC DNA]</scope>
    <source>
        <strain evidence="2 3">ATCC 33727</strain>
    </source>
</reference>
<evidence type="ECO:0000313" key="2">
    <source>
        <dbReference type="EMBL" id="PSR59212.1"/>
    </source>
</evidence>
<dbReference type="RefSeq" id="WP_063029830.1">
    <property type="nucleotide sequence ID" value="NZ_PYHS01000018.1"/>
</dbReference>
<evidence type="ECO:0000256" key="1">
    <source>
        <dbReference type="SAM" id="MobiDB-lite"/>
    </source>
</evidence>
<evidence type="ECO:0000313" key="3">
    <source>
        <dbReference type="Proteomes" id="UP000241647"/>
    </source>
</evidence>
<dbReference type="EMBL" id="PYHS01000018">
    <property type="protein sequence ID" value="PSR59212.1"/>
    <property type="molecule type" value="Genomic_DNA"/>
</dbReference>
<accession>A0A2T2YUL8</accession>
<feature type="region of interest" description="Disordered" evidence="1">
    <location>
        <begin position="136"/>
        <end position="155"/>
    </location>
</feature>
<organism evidence="2 3">
    <name type="scientific">Nocardia nova</name>
    <dbReference type="NCBI Taxonomy" id="37330"/>
    <lineage>
        <taxon>Bacteria</taxon>
        <taxon>Bacillati</taxon>
        <taxon>Actinomycetota</taxon>
        <taxon>Actinomycetes</taxon>
        <taxon>Mycobacteriales</taxon>
        <taxon>Nocardiaceae</taxon>
        <taxon>Nocardia</taxon>
    </lineage>
</organism>
<dbReference type="Proteomes" id="UP000241647">
    <property type="component" value="Unassembled WGS sequence"/>
</dbReference>
<comment type="caution">
    <text evidence="2">The sequence shown here is derived from an EMBL/GenBank/DDBJ whole genome shotgun (WGS) entry which is preliminary data.</text>
</comment>
<name>A0A2T2YUL8_9NOCA</name>
<gene>
    <name evidence="2" type="ORF">C8259_27335</name>
</gene>
<proteinExistence type="predicted"/>
<dbReference type="AlphaFoldDB" id="A0A2T2YUL8"/>
<sequence length="155" mass="16759">MPRWNDFLERFRAAAAPGAAAPRGVPVDRARIAADELEPLLMCLDPVQDEARRIRQRAQVHAAQLRRAGDRRAEKAVADAQASRETVAEQAMSHALAEAAEEAGDADRVARRVEERTTQNLPDYVGRAVQAARAVIAELGGPDSEAGPDSKATTR</sequence>